<feature type="compositionally biased region" description="Low complexity" evidence="1">
    <location>
        <begin position="136"/>
        <end position="145"/>
    </location>
</feature>
<dbReference type="Proteomes" id="UP001337655">
    <property type="component" value="Unassembled WGS sequence"/>
</dbReference>
<gene>
    <name evidence="2" type="ORF">LTR77_003818</name>
</gene>
<sequence>MSTFTARMKSVVSETELLRFASCFFHSEAGVINWDAAAAAYDPDVKVASFKTVTMKALNRAKKAVAEGASPTKAAANGGEGEEGGKKKKAAGKRKADSEAGGKKGGKKVKSEKGGKAGGFTAVNGEDADEGEEGEGSAASASATGDGEGNEETAVKAEDEGEE</sequence>
<dbReference type="RefSeq" id="XP_064661024.1">
    <property type="nucleotide sequence ID" value="XM_064801073.1"/>
</dbReference>
<keyword evidence="3" id="KW-1185">Reference proteome</keyword>
<accession>A0AAV9PFF2</accession>
<name>A0AAV9PFF2_9PEZI</name>
<dbReference type="EMBL" id="JAVRRT010000005">
    <property type="protein sequence ID" value="KAK5172180.1"/>
    <property type="molecule type" value="Genomic_DNA"/>
</dbReference>
<comment type="caution">
    <text evidence="2">The sequence shown here is derived from an EMBL/GenBank/DDBJ whole genome shotgun (WGS) entry which is preliminary data.</text>
</comment>
<reference evidence="2 3" key="1">
    <citation type="submission" date="2023-08" db="EMBL/GenBank/DDBJ databases">
        <title>Black Yeasts Isolated from many extreme environments.</title>
        <authorList>
            <person name="Coleine C."/>
            <person name="Stajich J.E."/>
            <person name="Selbmann L."/>
        </authorList>
    </citation>
    <scope>NUCLEOTIDE SEQUENCE [LARGE SCALE GENOMIC DNA]</scope>
    <source>
        <strain evidence="2 3">CCFEE 5935</strain>
    </source>
</reference>
<dbReference type="AlphaFoldDB" id="A0AAV9PFF2"/>
<evidence type="ECO:0000256" key="1">
    <source>
        <dbReference type="SAM" id="MobiDB-lite"/>
    </source>
</evidence>
<feature type="compositionally biased region" description="Basic and acidic residues" evidence="1">
    <location>
        <begin position="153"/>
        <end position="163"/>
    </location>
</feature>
<evidence type="ECO:0000313" key="3">
    <source>
        <dbReference type="Proteomes" id="UP001337655"/>
    </source>
</evidence>
<dbReference type="GeneID" id="89925164"/>
<feature type="region of interest" description="Disordered" evidence="1">
    <location>
        <begin position="61"/>
        <end position="163"/>
    </location>
</feature>
<organism evidence="2 3">
    <name type="scientific">Saxophila tyrrhenica</name>
    <dbReference type="NCBI Taxonomy" id="1690608"/>
    <lineage>
        <taxon>Eukaryota</taxon>
        <taxon>Fungi</taxon>
        <taxon>Dikarya</taxon>
        <taxon>Ascomycota</taxon>
        <taxon>Pezizomycotina</taxon>
        <taxon>Dothideomycetes</taxon>
        <taxon>Dothideomycetidae</taxon>
        <taxon>Mycosphaerellales</taxon>
        <taxon>Extremaceae</taxon>
        <taxon>Saxophila</taxon>
    </lineage>
</organism>
<evidence type="ECO:0000313" key="2">
    <source>
        <dbReference type="EMBL" id="KAK5172180.1"/>
    </source>
</evidence>
<protein>
    <submittedName>
        <fullName evidence="2">Uncharacterized protein</fullName>
    </submittedName>
</protein>
<proteinExistence type="predicted"/>
<feature type="compositionally biased region" description="Acidic residues" evidence="1">
    <location>
        <begin position="126"/>
        <end position="135"/>
    </location>
</feature>